<dbReference type="InterPro" id="IPR012223">
    <property type="entry name" value="TEII"/>
</dbReference>
<dbReference type="GO" id="GO:0016787">
    <property type="term" value="F:hydrolase activity"/>
    <property type="evidence" value="ECO:0007669"/>
    <property type="project" value="UniProtKB-KW"/>
</dbReference>
<dbReference type="Gene3D" id="3.40.50.1820">
    <property type="entry name" value="alpha/beta hydrolase"/>
    <property type="match status" value="1"/>
</dbReference>
<dbReference type="PANTHER" id="PTHR11487">
    <property type="entry name" value="THIOESTERASE"/>
    <property type="match status" value="1"/>
</dbReference>
<evidence type="ECO:0000256" key="1">
    <source>
        <dbReference type="ARBA" id="ARBA00007169"/>
    </source>
</evidence>
<comment type="similarity">
    <text evidence="1">Belongs to the thioesterase family.</text>
</comment>
<sequence>MQRDHPCGRTRAQWVQLAAVASPRYRLVLFPHAGGGPSALLDVVRLCPDETEVWALTMTGRDARARDEEDDAVDDIVESVRWALAERSPVATVFFGCSLGALLAIRAAQCHPELCDGVVVASQTPGERDRLAEAAVDSTDLSAFLVAAGMTAPEVLEVEAIRNELHARLHHDLALVDQCSTGFGLIRVVQDLYVLAGINDDIAPAAAMGEWQQHSCGTSTVVAVPGGHFAFLEARNREPVTMVLGAAFRAAERRRAAGSALERKVG</sequence>
<dbReference type="GO" id="GO:0008610">
    <property type="term" value="P:lipid biosynthetic process"/>
    <property type="evidence" value="ECO:0007669"/>
    <property type="project" value="TreeGrafter"/>
</dbReference>
<dbReference type="RefSeq" id="WP_255585728.1">
    <property type="nucleotide sequence ID" value="NZ_CBCSFC010000028.1"/>
</dbReference>
<comment type="caution">
    <text evidence="5">The sequence shown here is derived from an EMBL/GenBank/DDBJ whole genome shotgun (WGS) entry which is preliminary data.</text>
</comment>
<feature type="domain" description="Thioesterase" evidence="4">
    <location>
        <begin position="26"/>
        <end position="238"/>
    </location>
</feature>
<dbReference type="InterPro" id="IPR001031">
    <property type="entry name" value="Thioesterase"/>
</dbReference>
<evidence type="ECO:0000259" key="4">
    <source>
        <dbReference type="Pfam" id="PF00975"/>
    </source>
</evidence>
<evidence type="ECO:0000256" key="3">
    <source>
        <dbReference type="ARBA" id="ARBA00024293"/>
    </source>
</evidence>
<dbReference type="SUPFAM" id="SSF53474">
    <property type="entry name" value="alpha/beta-Hydrolases"/>
    <property type="match status" value="1"/>
</dbReference>
<dbReference type="Pfam" id="PF00975">
    <property type="entry name" value="Thioesterase"/>
    <property type="match status" value="1"/>
</dbReference>
<organism evidence="5 6">
    <name type="scientific">Tsukamurella strandjordii</name>
    <dbReference type="NCBI Taxonomy" id="147577"/>
    <lineage>
        <taxon>Bacteria</taxon>
        <taxon>Bacillati</taxon>
        <taxon>Actinomycetota</taxon>
        <taxon>Actinomycetes</taxon>
        <taxon>Mycobacteriales</taxon>
        <taxon>Tsukamurellaceae</taxon>
        <taxon>Tsukamurella</taxon>
    </lineage>
</organism>
<gene>
    <name evidence="5" type="ORF">Q7X28_03505</name>
</gene>
<dbReference type="PANTHER" id="PTHR11487:SF0">
    <property type="entry name" value="S-ACYL FATTY ACID SYNTHASE THIOESTERASE, MEDIUM CHAIN"/>
    <property type="match status" value="1"/>
</dbReference>
<reference evidence="5" key="1">
    <citation type="submission" date="2023-08" db="EMBL/GenBank/DDBJ databases">
        <title>The draft genome of Tsukamurella strandjordii strain 050030.</title>
        <authorList>
            <person name="Zhao F."/>
            <person name="Feng Y."/>
            <person name="Zong Z."/>
        </authorList>
    </citation>
    <scope>NUCLEOTIDE SEQUENCE</scope>
    <source>
        <strain evidence="5">050030</strain>
    </source>
</reference>
<keyword evidence="5" id="KW-0378">Hydrolase</keyword>
<dbReference type="AlphaFoldDB" id="A0AA90SFU7"/>
<evidence type="ECO:0000313" key="6">
    <source>
        <dbReference type="Proteomes" id="UP001178281"/>
    </source>
</evidence>
<evidence type="ECO:0000256" key="2">
    <source>
        <dbReference type="ARBA" id="ARBA00015007"/>
    </source>
</evidence>
<keyword evidence="6" id="KW-1185">Reference proteome</keyword>
<dbReference type="Proteomes" id="UP001178281">
    <property type="component" value="Unassembled WGS sequence"/>
</dbReference>
<proteinExistence type="inferred from homology"/>
<evidence type="ECO:0000313" key="5">
    <source>
        <dbReference type="EMBL" id="MDP0396984.1"/>
    </source>
</evidence>
<dbReference type="EMBL" id="JAUTIX010000001">
    <property type="protein sequence ID" value="MDP0396984.1"/>
    <property type="molecule type" value="Genomic_DNA"/>
</dbReference>
<comment type="catalytic activity">
    <reaction evidence="3">
        <text>a fatty acyl-CoA + H2O = a fatty acid + CoA + H(+)</text>
        <dbReference type="Rhea" id="RHEA:16781"/>
        <dbReference type="ChEBI" id="CHEBI:15377"/>
        <dbReference type="ChEBI" id="CHEBI:15378"/>
        <dbReference type="ChEBI" id="CHEBI:28868"/>
        <dbReference type="ChEBI" id="CHEBI:57287"/>
        <dbReference type="ChEBI" id="CHEBI:77636"/>
    </reaction>
</comment>
<protein>
    <recommendedName>
        <fullName evidence="2">Thioesterase TesA</fullName>
    </recommendedName>
</protein>
<accession>A0AA90SFU7</accession>
<name>A0AA90SFU7_9ACTN</name>
<dbReference type="InterPro" id="IPR029058">
    <property type="entry name" value="AB_hydrolase_fold"/>
</dbReference>